<evidence type="ECO:0000256" key="1">
    <source>
        <dbReference type="SAM" id="Phobius"/>
    </source>
</evidence>
<dbReference type="Proteomes" id="UP000536685">
    <property type="component" value="Unassembled WGS sequence"/>
</dbReference>
<organism evidence="2 3">
    <name type="scientific">Conyzicola lurida</name>
    <dbReference type="NCBI Taxonomy" id="1172621"/>
    <lineage>
        <taxon>Bacteria</taxon>
        <taxon>Bacillati</taxon>
        <taxon>Actinomycetota</taxon>
        <taxon>Actinomycetes</taxon>
        <taxon>Micrococcales</taxon>
        <taxon>Microbacteriaceae</taxon>
        <taxon>Conyzicola</taxon>
    </lineage>
</organism>
<feature type="transmembrane region" description="Helical" evidence="1">
    <location>
        <begin position="41"/>
        <end position="67"/>
    </location>
</feature>
<evidence type="ECO:0000313" key="3">
    <source>
        <dbReference type="Proteomes" id="UP000536685"/>
    </source>
</evidence>
<keyword evidence="1" id="KW-0472">Membrane</keyword>
<sequence length="363" mass="39448">MSRTIDYTPLLGAVTGPEIRAFRTAARSRGSNWGAFSVAQLVSGALIGAVVALVLVSSLFSLAGILIDSALGGGDLVTVVAPLAVLLVLGGSVAVILRSLFGNRRWERLMRMDRFAAANGLVFSPRDAAPAYPGAIFTRGRAREARDHFRSAAGRFLDFGNFHYVTGSGKNQQRHAWGFLALKLDRNLPHMVLDARANNGIFGSTLPGSLAKDQVLSLEGDFDRHFTLYCPRAYERDALYVFTPDLMALLIDEAAAFDIEIVDDWFFLYSPRVFPLADPATYQRLLRIVDTVGAKTLAQSDGYVDDRFASGGYVNDRFAAGTPAFVVAPQGRRLRTRFPGVAILVVAVFVVLWGWSVVSGLLN</sequence>
<dbReference type="AlphaFoldDB" id="A0A841AK90"/>
<accession>A0A841AK90</accession>
<feature type="transmembrane region" description="Helical" evidence="1">
    <location>
        <begin position="79"/>
        <end position="101"/>
    </location>
</feature>
<keyword evidence="1" id="KW-0812">Transmembrane</keyword>
<name>A0A841AK90_9MICO</name>
<gene>
    <name evidence="2" type="ORF">HD599_001081</name>
</gene>
<keyword evidence="1" id="KW-1133">Transmembrane helix</keyword>
<protein>
    <recommendedName>
        <fullName evidence="4">DUF3137 domain-containing protein</fullName>
    </recommendedName>
</protein>
<dbReference type="EMBL" id="JACHMJ010000001">
    <property type="protein sequence ID" value="MBB5842758.1"/>
    <property type="molecule type" value="Genomic_DNA"/>
</dbReference>
<proteinExistence type="predicted"/>
<comment type="caution">
    <text evidence="2">The sequence shown here is derived from an EMBL/GenBank/DDBJ whole genome shotgun (WGS) entry which is preliminary data.</text>
</comment>
<evidence type="ECO:0000313" key="2">
    <source>
        <dbReference type="EMBL" id="MBB5842758.1"/>
    </source>
</evidence>
<feature type="transmembrane region" description="Helical" evidence="1">
    <location>
        <begin position="341"/>
        <end position="362"/>
    </location>
</feature>
<reference evidence="2 3" key="1">
    <citation type="submission" date="2020-08" db="EMBL/GenBank/DDBJ databases">
        <title>Sequencing the genomes of 1000 actinobacteria strains.</title>
        <authorList>
            <person name="Klenk H.-P."/>
        </authorList>
    </citation>
    <scope>NUCLEOTIDE SEQUENCE [LARGE SCALE GENOMIC DNA]</scope>
    <source>
        <strain evidence="2 3">DSM 105784</strain>
    </source>
</reference>
<dbReference type="RefSeq" id="WP_184234370.1">
    <property type="nucleotide sequence ID" value="NZ_JACHMJ010000001.1"/>
</dbReference>
<keyword evidence="3" id="KW-1185">Reference proteome</keyword>
<evidence type="ECO:0008006" key="4">
    <source>
        <dbReference type="Google" id="ProtNLM"/>
    </source>
</evidence>